<sequence>MEVSCSPPLSVNSVLNSGPIRRVSASAAHRRCHQLVAFSPNCPPSAATSSACSTTSSSSSSYFGPSLAQNCGFNRNNAGALRKTRRRSFFVVSGIFERFTERSIKAVMFSQREAKAMGKDMVYTQHLLLGLVAEDRASGGFLGSGITVDAARAVVRSLWEEDNHNDGSLQQSETSATDVPFSASTKRVFEAAVDYSRTRGYNYIAPEHIAVGLFTVDDGNANRVLKRLGVNVNRLATAAVSRLQGELAKEGREPASTAFRKLQGNIFPEKNNQSKSPERETEKKALDLFCVDLTARASQGSIDPVIGRDTEVQRVIQILCRRTKSNPILLGEAGVGKTAIAEGLALNIADGTVPVPLMEKRILSLDIGLLIAGAKERGELEGRVSMLIKEIKQSGNIILFIDEVHTLIGSGTVGRGNKGSGLDIANLLKPSLGRSEFQVKTAAGTKHGGKGQGWGLKWWNNWAGMKKGCFRRHGGGLDETKGLHEVKVEDATPATQGRSSCGLDPVLDLVMLLNMASMLSNLCIASTTLDEFRLHFEKDKALARRFQPVLINEPSQADAVQILMGLREKYESHHKCVYTLEAINAAVHLSARYIPDRHLPDKAIDLIDEAGSRARMEASKRKKEKRTSVLSKSPSDYWQEIRTVQAMHEASLATTVAENDDSSSLDENGRHIFNPSLVSSSSDDEITVVGPEDIASVASFWSGIPVNKLTADERMLLVGLDEQLKKRVVGQDEAVASISRAVKRSRVGLKDPDRPIAAMLFCGPTGVGKTELTKALAASYFGSESAMLRLDMSEYMERHTVSKLIGSPPGYVGYGEGGTLTEAIRKRPFTVVLLDEIEKAHPDIFNILLQLFEDGHLTDSQGRRVSFKNALVIMTSNVGSAAIAKGRHNSFGFFTNEDESASYVGLKALLMEELKGYFRPELLNRIDEVVVFRPLEKPQLLEILDIMLLEVKERLASLEIVLEISEAIKELICEQGYDRSYGARPLRRAVTLIIEDLVSESLLSGEYKAGDIAVIDVDSSGNPVVTNKSNRIELSDTSSKL</sequence>
<dbReference type="InterPro" id="IPR027417">
    <property type="entry name" value="P-loop_NTPase"/>
</dbReference>
<dbReference type="CDD" id="cd19499">
    <property type="entry name" value="RecA-like_ClpB_Hsp104-like"/>
    <property type="match status" value="1"/>
</dbReference>
<dbReference type="InterPro" id="IPR050130">
    <property type="entry name" value="ClpA_ClpB"/>
</dbReference>
<dbReference type="CDD" id="cd00009">
    <property type="entry name" value="AAA"/>
    <property type="match status" value="1"/>
</dbReference>
<dbReference type="PANTHER" id="PTHR11638">
    <property type="entry name" value="ATP-DEPENDENT CLP PROTEASE"/>
    <property type="match status" value="1"/>
</dbReference>
<evidence type="ECO:0000256" key="1">
    <source>
        <dbReference type="ARBA" id="ARBA00022737"/>
    </source>
</evidence>
<dbReference type="InterPro" id="IPR036628">
    <property type="entry name" value="Clp_N_dom_sf"/>
</dbReference>
<evidence type="ECO:0000313" key="8">
    <source>
        <dbReference type="Proteomes" id="UP000298416"/>
    </source>
</evidence>
<dbReference type="InterPro" id="IPR004176">
    <property type="entry name" value="Clp_R_N"/>
</dbReference>
<dbReference type="FunFam" id="3.40.50.300:FF:000025">
    <property type="entry name" value="ATP-dependent Clp protease subunit"/>
    <property type="match status" value="1"/>
</dbReference>
<evidence type="ECO:0000259" key="6">
    <source>
        <dbReference type="PROSITE" id="PS51903"/>
    </source>
</evidence>
<dbReference type="SMART" id="SM00382">
    <property type="entry name" value="AAA"/>
    <property type="match status" value="2"/>
</dbReference>
<keyword evidence="8" id="KW-1185">Reference proteome</keyword>
<name>A0A8X8W654_SALSN</name>
<organism evidence="7">
    <name type="scientific">Salvia splendens</name>
    <name type="common">Scarlet sage</name>
    <dbReference type="NCBI Taxonomy" id="180675"/>
    <lineage>
        <taxon>Eukaryota</taxon>
        <taxon>Viridiplantae</taxon>
        <taxon>Streptophyta</taxon>
        <taxon>Embryophyta</taxon>
        <taxon>Tracheophyta</taxon>
        <taxon>Spermatophyta</taxon>
        <taxon>Magnoliopsida</taxon>
        <taxon>eudicotyledons</taxon>
        <taxon>Gunneridae</taxon>
        <taxon>Pentapetalae</taxon>
        <taxon>asterids</taxon>
        <taxon>lamiids</taxon>
        <taxon>Lamiales</taxon>
        <taxon>Lamiaceae</taxon>
        <taxon>Nepetoideae</taxon>
        <taxon>Mentheae</taxon>
        <taxon>Salviinae</taxon>
        <taxon>Salvia</taxon>
        <taxon>Salvia subgen. Calosphace</taxon>
        <taxon>core Calosphace</taxon>
    </lineage>
</organism>
<dbReference type="GO" id="GO:0005524">
    <property type="term" value="F:ATP binding"/>
    <property type="evidence" value="ECO:0007669"/>
    <property type="project" value="UniProtKB-KW"/>
</dbReference>
<dbReference type="Gene3D" id="1.10.8.60">
    <property type="match status" value="1"/>
</dbReference>
<reference evidence="7" key="1">
    <citation type="submission" date="2018-01" db="EMBL/GenBank/DDBJ databases">
        <authorList>
            <person name="Mao J.F."/>
        </authorList>
    </citation>
    <scope>NUCLEOTIDE SEQUENCE</scope>
    <source>
        <strain evidence="7">Huo1</strain>
        <tissue evidence="7">Leaf</tissue>
    </source>
</reference>
<dbReference type="InterPro" id="IPR003593">
    <property type="entry name" value="AAA+_ATPase"/>
</dbReference>
<keyword evidence="1 5" id="KW-0677">Repeat</keyword>
<dbReference type="Pfam" id="PF17871">
    <property type="entry name" value="AAA_lid_9"/>
    <property type="match status" value="1"/>
</dbReference>
<protein>
    <recommendedName>
        <fullName evidence="6">Clp R domain-containing protein</fullName>
    </recommendedName>
</protein>
<evidence type="ECO:0000256" key="4">
    <source>
        <dbReference type="ARBA" id="ARBA00023186"/>
    </source>
</evidence>
<feature type="domain" description="Clp R" evidence="6">
    <location>
        <begin position="96"/>
        <end position="246"/>
    </location>
</feature>
<dbReference type="Pfam" id="PF07724">
    <property type="entry name" value="AAA_2"/>
    <property type="match status" value="1"/>
</dbReference>
<comment type="caution">
    <text evidence="7">The sequence shown here is derived from an EMBL/GenBank/DDBJ whole genome shotgun (WGS) entry which is preliminary data.</text>
</comment>
<dbReference type="GO" id="GO:0034605">
    <property type="term" value="P:cellular response to heat"/>
    <property type="evidence" value="ECO:0007669"/>
    <property type="project" value="TreeGrafter"/>
</dbReference>
<dbReference type="Gene3D" id="3.40.50.300">
    <property type="entry name" value="P-loop containing nucleotide triphosphate hydrolases"/>
    <property type="match status" value="3"/>
</dbReference>
<dbReference type="Proteomes" id="UP000298416">
    <property type="component" value="Unassembled WGS sequence"/>
</dbReference>
<dbReference type="SMART" id="SM01086">
    <property type="entry name" value="ClpB_D2-small"/>
    <property type="match status" value="1"/>
</dbReference>
<evidence type="ECO:0000313" key="7">
    <source>
        <dbReference type="EMBL" id="KAG6388419.1"/>
    </source>
</evidence>
<dbReference type="Pfam" id="PF02861">
    <property type="entry name" value="Clp_N"/>
    <property type="match status" value="1"/>
</dbReference>
<evidence type="ECO:0000256" key="5">
    <source>
        <dbReference type="PROSITE-ProRule" id="PRU01251"/>
    </source>
</evidence>
<reference evidence="7" key="2">
    <citation type="submission" date="2020-08" db="EMBL/GenBank/DDBJ databases">
        <title>Plant Genome Project.</title>
        <authorList>
            <person name="Zhang R.-G."/>
        </authorList>
    </citation>
    <scope>NUCLEOTIDE SEQUENCE</scope>
    <source>
        <strain evidence="7">Huo1</strain>
        <tissue evidence="7">Leaf</tissue>
    </source>
</reference>
<dbReference type="InterPro" id="IPR019489">
    <property type="entry name" value="Clp_ATPase_C"/>
</dbReference>
<dbReference type="InterPro" id="IPR001270">
    <property type="entry name" value="ClpA/B"/>
</dbReference>
<dbReference type="GO" id="GO:0016887">
    <property type="term" value="F:ATP hydrolysis activity"/>
    <property type="evidence" value="ECO:0007669"/>
    <property type="project" value="InterPro"/>
</dbReference>
<dbReference type="GO" id="GO:0005737">
    <property type="term" value="C:cytoplasm"/>
    <property type="evidence" value="ECO:0007669"/>
    <property type="project" value="TreeGrafter"/>
</dbReference>
<dbReference type="PROSITE" id="PS00871">
    <property type="entry name" value="CLPAB_2"/>
    <property type="match status" value="1"/>
</dbReference>
<dbReference type="PANTHER" id="PTHR11638:SF185">
    <property type="entry name" value="ATP-DEPENDENT CLP PROTEASE ATP-BINDING SUBUNIT"/>
    <property type="match status" value="1"/>
</dbReference>
<proteinExistence type="predicted"/>
<dbReference type="Pfam" id="PF00004">
    <property type="entry name" value="AAA"/>
    <property type="match status" value="1"/>
</dbReference>
<evidence type="ECO:0000256" key="3">
    <source>
        <dbReference type="ARBA" id="ARBA00022840"/>
    </source>
</evidence>
<dbReference type="SUPFAM" id="SSF52540">
    <property type="entry name" value="P-loop containing nucleoside triphosphate hydrolases"/>
    <property type="match status" value="2"/>
</dbReference>
<evidence type="ECO:0000256" key="2">
    <source>
        <dbReference type="ARBA" id="ARBA00022741"/>
    </source>
</evidence>
<dbReference type="Gene3D" id="1.10.1780.10">
    <property type="entry name" value="Clp, N-terminal domain"/>
    <property type="match status" value="1"/>
</dbReference>
<accession>A0A8X8W654</accession>
<keyword evidence="3" id="KW-0067">ATP-binding</keyword>
<keyword evidence="2" id="KW-0547">Nucleotide-binding</keyword>
<dbReference type="Pfam" id="PF10431">
    <property type="entry name" value="ClpB_D2-small"/>
    <property type="match status" value="1"/>
</dbReference>
<dbReference type="InterPro" id="IPR028299">
    <property type="entry name" value="ClpA/B_CS2"/>
</dbReference>
<dbReference type="PROSITE" id="PS51903">
    <property type="entry name" value="CLP_R"/>
    <property type="match status" value="1"/>
</dbReference>
<keyword evidence="4" id="KW-0143">Chaperone</keyword>
<dbReference type="PRINTS" id="PR00300">
    <property type="entry name" value="CLPPROTEASEA"/>
</dbReference>
<dbReference type="InterPro" id="IPR041546">
    <property type="entry name" value="ClpA/ClpB_AAA_lid"/>
</dbReference>
<dbReference type="SUPFAM" id="SSF81923">
    <property type="entry name" value="Double Clp-N motif"/>
    <property type="match status" value="1"/>
</dbReference>
<gene>
    <name evidence="7" type="ORF">SASPL_149845</name>
</gene>
<dbReference type="EMBL" id="PNBA02000020">
    <property type="protein sequence ID" value="KAG6388419.1"/>
    <property type="molecule type" value="Genomic_DNA"/>
</dbReference>
<dbReference type="AlphaFoldDB" id="A0A8X8W654"/>
<dbReference type="InterPro" id="IPR003959">
    <property type="entry name" value="ATPase_AAA_core"/>
</dbReference>